<accession>A8SMQ8</accession>
<reference evidence="1 2" key="2">
    <citation type="submission" date="2007-09" db="EMBL/GenBank/DDBJ databases">
        <authorList>
            <person name="Fulton L."/>
            <person name="Clifton S."/>
            <person name="Fulton B."/>
            <person name="Xu J."/>
            <person name="Minx P."/>
            <person name="Pepin K.H."/>
            <person name="Johnson M."/>
            <person name="Thiruvilangam P."/>
            <person name="Bhonagiri V."/>
            <person name="Nash W.E."/>
            <person name="Mardis E.R."/>
            <person name="Wilson R.K."/>
        </authorList>
    </citation>
    <scope>NUCLEOTIDE SEQUENCE [LARGE SCALE GENOMIC DNA]</scope>
    <source>
        <strain evidence="1 2">ATCC 33270</strain>
    </source>
</reference>
<proteinExistence type="predicted"/>
<reference evidence="1 2" key="1">
    <citation type="submission" date="2007-09" db="EMBL/GenBank/DDBJ databases">
        <title>Draft genome sequence of Peptostreptococcus micros (ATCC 33270).</title>
        <authorList>
            <person name="Sudarsanam P."/>
            <person name="Ley R."/>
            <person name="Guruge J."/>
            <person name="Turnbaugh P.J."/>
            <person name="Mahowald M."/>
            <person name="Liep D."/>
            <person name="Gordon J."/>
        </authorList>
    </citation>
    <scope>NUCLEOTIDE SEQUENCE [LARGE SCALE GENOMIC DNA]</scope>
    <source>
        <strain evidence="1 2">ATCC 33270</strain>
    </source>
</reference>
<dbReference type="AlphaFoldDB" id="A8SMQ8"/>
<comment type="caution">
    <text evidence="1">The sequence shown here is derived from an EMBL/GenBank/DDBJ whole genome shotgun (WGS) entry which is preliminary data.</text>
</comment>
<evidence type="ECO:0000313" key="2">
    <source>
        <dbReference type="Proteomes" id="UP000003162"/>
    </source>
</evidence>
<dbReference type="EMBL" id="ABEE02000017">
    <property type="protein sequence ID" value="EDP23602.1"/>
    <property type="molecule type" value="Genomic_DNA"/>
</dbReference>
<organism evidence="1 2">
    <name type="scientific">Parvimonas micra ATCC 33270</name>
    <dbReference type="NCBI Taxonomy" id="411465"/>
    <lineage>
        <taxon>Bacteria</taxon>
        <taxon>Bacillati</taxon>
        <taxon>Bacillota</taxon>
        <taxon>Tissierellia</taxon>
        <taxon>Tissierellales</taxon>
        <taxon>Peptoniphilaceae</taxon>
        <taxon>Parvimonas</taxon>
    </lineage>
</organism>
<sequence length="39" mass="4674">MTLPTAIDRAKKQPDKIATPKKYFIRLYFYHQQKYGGKK</sequence>
<name>A8SMQ8_9FIRM</name>
<dbReference type="HOGENOM" id="CLU_3314091_0_0_9"/>
<evidence type="ECO:0000313" key="1">
    <source>
        <dbReference type="EMBL" id="EDP23602.1"/>
    </source>
</evidence>
<gene>
    <name evidence="1" type="ORF">PEPMIC_01407</name>
</gene>
<protein>
    <submittedName>
        <fullName evidence="1">Uncharacterized protein</fullName>
    </submittedName>
</protein>
<dbReference type="Proteomes" id="UP000003162">
    <property type="component" value="Unassembled WGS sequence"/>
</dbReference>